<dbReference type="InterPro" id="IPR023074">
    <property type="entry name" value="HMG_CoA_Rdtase_cat_sf"/>
</dbReference>
<dbReference type="PATRIC" id="fig|1609981.3.peg.1022"/>
<evidence type="ECO:0000313" key="3">
    <source>
        <dbReference type="EMBL" id="AKJ64232.1"/>
    </source>
</evidence>
<reference evidence="4" key="1">
    <citation type="submission" date="2015-02" db="EMBL/GenBank/DDBJ databases">
        <title>Description and complete genome sequence of the first cultured representative of the subdivision 5 of the Verrucomicrobia phylum.</title>
        <authorList>
            <person name="Spring S."/>
            <person name="Bunk B."/>
            <person name="Sproer C."/>
            <person name="Klenk H.-P."/>
        </authorList>
    </citation>
    <scope>NUCLEOTIDE SEQUENCE [LARGE SCALE GENOMIC DNA]</scope>
    <source>
        <strain evidence="4">L21-Fru-AB</strain>
    </source>
</reference>
<dbReference type="PANTHER" id="PTHR10572:SF24">
    <property type="entry name" value="3-HYDROXY-3-METHYLGLUTARYL-COENZYME A REDUCTASE"/>
    <property type="match status" value="1"/>
</dbReference>
<comment type="similarity">
    <text evidence="1">Belongs to the HMG-CoA reductase family.</text>
</comment>
<dbReference type="Gene3D" id="3.30.70.420">
    <property type="entry name" value="Hydroxymethylglutaryl-CoA reductase, class I/II, NAD/NADP-binding domain"/>
    <property type="match status" value="1"/>
</dbReference>
<evidence type="ECO:0000256" key="2">
    <source>
        <dbReference type="ARBA" id="ARBA00023002"/>
    </source>
</evidence>
<keyword evidence="2" id="KW-0560">Oxidoreductase</keyword>
<accession>A0A0G3EFQ1</accession>
<evidence type="ECO:0000256" key="1">
    <source>
        <dbReference type="ARBA" id="ARBA00007661"/>
    </source>
</evidence>
<dbReference type="SUPFAM" id="SSF56542">
    <property type="entry name" value="Substrate-binding domain of HMG-CoA reductase"/>
    <property type="match status" value="1"/>
</dbReference>
<dbReference type="AlphaFoldDB" id="A0A0G3EFQ1"/>
<name>A0A0G3EFQ1_9BACT</name>
<dbReference type="OrthoDB" id="9794902at2"/>
<dbReference type="InterPro" id="IPR009023">
    <property type="entry name" value="HMG_CoA_Rdtase_NAD(P)-bd_sf"/>
</dbReference>
<proteinExistence type="inferred from homology"/>
<dbReference type="InterPro" id="IPR002202">
    <property type="entry name" value="HMG_CoA_Rdtase"/>
</dbReference>
<protein>
    <submittedName>
        <fullName evidence="3">Hydroxymethylglutaryl-CoA reductase (NADPH)</fullName>
    </submittedName>
</protein>
<keyword evidence="4" id="KW-1185">Reference proteome</keyword>
<organism evidence="3 4">
    <name type="scientific">Kiritimatiella glycovorans</name>
    <dbReference type="NCBI Taxonomy" id="1307763"/>
    <lineage>
        <taxon>Bacteria</taxon>
        <taxon>Pseudomonadati</taxon>
        <taxon>Kiritimatiellota</taxon>
        <taxon>Kiritimatiellia</taxon>
        <taxon>Kiritimatiellales</taxon>
        <taxon>Kiritimatiellaceae</taxon>
        <taxon>Kiritimatiella</taxon>
    </lineage>
</organism>
<evidence type="ECO:0000313" key="4">
    <source>
        <dbReference type="Proteomes" id="UP000035268"/>
    </source>
</evidence>
<dbReference type="GO" id="GO:0004420">
    <property type="term" value="F:hydroxymethylglutaryl-CoA reductase (NADPH) activity"/>
    <property type="evidence" value="ECO:0007669"/>
    <property type="project" value="InterPro"/>
</dbReference>
<dbReference type="STRING" id="1307763.L21SP4_00972"/>
<dbReference type="PANTHER" id="PTHR10572">
    <property type="entry name" value="3-HYDROXY-3-METHYLGLUTARYL-COENZYME A REDUCTASE"/>
    <property type="match status" value="1"/>
</dbReference>
<dbReference type="PRINTS" id="PR00071">
    <property type="entry name" value="HMGCOARDTASE"/>
</dbReference>
<dbReference type="GO" id="GO:0015936">
    <property type="term" value="P:coenzyme A metabolic process"/>
    <property type="evidence" value="ECO:0007669"/>
    <property type="project" value="InterPro"/>
</dbReference>
<dbReference type="SUPFAM" id="SSF55035">
    <property type="entry name" value="NAD-binding domain of HMG-CoA reductase"/>
    <property type="match status" value="1"/>
</dbReference>
<dbReference type="Gene3D" id="3.90.770.10">
    <property type="entry name" value="3-hydroxy-3-methylglutaryl-coenzyme A Reductase, Chain A, domain 2"/>
    <property type="match status" value="1"/>
</dbReference>
<dbReference type="Proteomes" id="UP000035268">
    <property type="component" value="Chromosome"/>
</dbReference>
<reference evidence="3 4" key="2">
    <citation type="journal article" date="2016" name="ISME J.">
        <title>Characterization of the first cultured representative of Verrucomicrobia subdivision 5 indicates the proposal of a novel phylum.</title>
        <authorList>
            <person name="Spring S."/>
            <person name="Bunk B."/>
            <person name="Sproer C."/>
            <person name="Schumann P."/>
            <person name="Rohde M."/>
            <person name="Tindall B.J."/>
            <person name="Klenk H.P."/>
        </authorList>
    </citation>
    <scope>NUCLEOTIDE SEQUENCE [LARGE SCALE GENOMIC DNA]</scope>
    <source>
        <strain evidence="3 4">L21-Fru-AB</strain>
    </source>
</reference>
<dbReference type="PROSITE" id="PS50065">
    <property type="entry name" value="HMG_COA_REDUCTASE_4"/>
    <property type="match status" value="1"/>
</dbReference>
<sequence>MSDEARIPMRRVGPAGMAGPEVEGEYELPLATLETPLFSSVKRGARVTRENGGLRAVVLDARMTRSVLVEADDAVEAAEAARGIAAEFDRLEDVVRGTSRYCRLLEIRPQVVGRLLYLRLAFFTGDAAGHNMSTQAAEAVLNDILERRPGLCYGSISANLCTDKKPSAVNGLLGRGISLVADMTIPHEACESVLKTSAEAVARLNERKNLLGTALAGGVRSGNAHFANMLLAFYLATGQDAANVVEGSQGFTTAEAREEGLYFSVTLPSLIVGTVGPGPSQPYAQDNLATLGCREEREPGANARRLAVFCAAAVWCGELSLLAAQTVPGELMRAHRRMERRGRGKPET</sequence>
<dbReference type="InterPro" id="IPR009029">
    <property type="entry name" value="HMG_CoA_Rdtase_sub-bd_dom_sf"/>
</dbReference>
<dbReference type="EMBL" id="CP010904">
    <property type="protein sequence ID" value="AKJ64232.1"/>
    <property type="molecule type" value="Genomic_DNA"/>
</dbReference>
<gene>
    <name evidence="3" type="ORF">L21SP4_00972</name>
</gene>
<dbReference type="KEGG" id="vbl:L21SP4_00972"/>
<dbReference type="Pfam" id="PF00368">
    <property type="entry name" value="HMG-CoA_red"/>
    <property type="match status" value="1"/>
</dbReference>